<gene>
    <name evidence="11" type="ORF">PHYBLDRAFT_183435</name>
</gene>
<dbReference type="Pfam" id="PF01624">
    <property type="entry name" value="MutS_I"/>
    <property type="match status" value="1"/>
</dbReference>
<keyword evidence="4 9" id="KW-0227">DNA damage</keyword>
<keyword evidence="12" id="KW-1185">Reference proteome</keyword>
<dbReference type="InterPro" id="IPR016151">
    <property type="entry name" value="DNA_mismatch_repair_MutS_N"/>
</dbReference>
<dbReference type="GO" id="GO:0140664">
    <property type="term" value="F:ATP-dependent DNA damage sensor activity"/>
    <property type="evidence" value="ECO:0007669"/>
    <property type="project" value="InterPro"/>
</dbReference>
<dbReference type="InterPro" id="IPR027417">
    <property type="entry name" value="P-loop_NTPase"/>
</dbReference>
<dbReference type="GO" id="GO:0006312">
    <property type="term" value="P:mitotic recombination"/>
    <property type="evidence" value="ECO:0007669"/>
    <property type="project" value="TreeGrafter"/>
</dbReference>
<dbReference type="InterPro" id="IPR007860">
    <property type="entry name" value="DNA_mmatch_repair_MutS_con_dom"/>
</dbReference>
<dbReference type="NCBIfam" id="NF003810">
    <property type="entry name" value="PRK05399.1"/>
    <property type="match status" value="1"/>
</dbReference>
<dbReference type="Pfam" id="PF00488">
    <property type="entry name" value="MutS_V"/>
    <property type="match status" value="1"/>
</dbReference>
<dbReference type="Proteomes" id="UP000077315">
    <property type="component" value="Unassembled WGS sequence"/>
</dbReference>
<comment type="function">
    <text evidence="9">Component of the post-replicative DNA mismatch repair system (MMR).</text>
</comment>
<dbReference type="STRING" id="763407.A0A163D119"/>
<sequence>MQTEEDLPEISKPEVQTFVRFFNSLSQPTERTIRFFERNANDTQYYTCHGQDAVHIAHEVFKSTSVIKIWTASASEELQTTTVSKNAAENFIREALLHQQLHIEIWAQRKNTSTWELSRKASPGNLQDVEDLLFVDTGMVISPVILAVKISITKDHKVVGVAFADVSVKEIGVSEFLDTDLYSNFESFIIQLGVSECIIPVQDGEKDGEIQRIKNILQRCNISTTEKRKADFNSKDIVQSLDRLINTDLSVATLPEIDMKNAMDSCACLINYLSLLNDKENFKRFSLKHHDLSQYMRLGGSALNALNLMPGVHEGVKQTTHLYGLLNKCNTAQGSRLLAQWLKQPLLSLEDIGYRHDIVQVFYENTELRHILRDEILKLIPDMNRLAKRFQKRSANLEDVYRAYQVVTCLPLFLTCLTNYLPMDQDKADLIQKTYIDVISRHYEEMFTIKQLVETTLDLDAIQNHEFVLKAQINPELTAINDKIVANKDMIDSIHNSVARELQADTDKVLKLEKHSLYGYCLRILKSNAGKIRNKKSYIEYSTQKSCTYFTTPELKRLNNDISDLNNEYQRCQSLLVADVIDTVAGFCDTFKLLGSVIAHMDVLVSFAYVAIMAPIAYVRPTMSPMGQGNVILRGARHPCLENQSDVSFIPNDVKMIRDESEFLIITGPNMGGKSTYIRQIGVIALMAQIGCFVPCTEATMCIFDSILSRVGAGDCQLKGVSTFMAEMLETSTILKSATRNSLIIIDELGRGTGTADGFGLAWALSEYIATEVRAFCLFATHFHELTTLAEEVPWIKNLNVAVDVTEVMGKASEITLLYTVREGVCDESFGIHVAELANFPSDTVKLSKEKLKELEESEANSDKNLYGSYSVQDVEDGKRLEDEYRTELYKIVNRNGATDSEIIEEVSALNKKFKPVFEQNAYLRDFHK</sequence>
<dbReference type="FunFam" id="1.10.1420.10:FF:000017">
    <property type="entry name" value="DNA mismatch repair protein Msh2"/>
    <property type="match status" value="1"/>
</dbReference>
<protein>
    <recommendedName>
        <fullName evidence="10">DNA mismatch repair proteins mutS family domain-containing protein</fullName>
    </recommendedName>
</protein>
<dbReference type="Pfam" id="PF05192">
    <property type="entry name" value="MutS_III"/>
    <property type="match status" value="1"/>
</dbReference>
<dbReference type="Gene3D" id="3.40.50.300">
    <property type="entry name" value="P-loop containing nucleotide triphosphate hydrolases"/>
    <property type="match status" value="1"/>
</dbReference>
<evidence type="ECO:0000313" key="11">
    <source>
        <dbReference type="EMBL" id="OAD67950.1"/>
    </source>
</evidence>
<reference evidence="12" key="1">
    <citation type="submission" date="2015-06" db="EMBL/GenBank/DDBJ databases">
        <title>Expansion of signal transduction pathways in fungi by whole-genome duplication.</title>
        <authorList>
            <consortium name="DOE Joint Genome Institute"/>
            <person name="Corrochano L.M."/>
            <person name="Kuo A."/>
            <person name="Marcet-Houben M."/>
            <person name="Polaino S."/>
            <person name="Salamov A."/>
            <person name="Villalobos J.M."/>
            <person name="Alvarez M.I."/>
            <person name="Avalos J."/>
            <person name="Benito E.P."/>
            <person name="Benoit I."/>
            <person name="Burger G."/>
            <person name="Camino L.P."/>
            <person name="Canovas D."/>
            <person name="Cerda-Olmedo E."/>
            <person name="Cheng J.-F."/>
            <person name="Dominguez A."/>
            <person name="Elias M."/>
            <person name="Eslava A.P."/>
            <person name="Glaser F."/>
            <person name="Grimwood J."/>
            <person name="Gutierrez G."/>
            <person name="Heitman J."/>
            <person name="Henrissat B."/>
            <person name="Iturriaga E.A."/>
            <person name="Lang B.F."/>
            <person name="Lavin J.L."/>
            <person name="Lee S."/>
            <person name="Li W."/>
            <person name="Lindquist E."/>
            <person name="Lopez-Garcia S."/>
            <person name="Luque E.M."/>
            <person name="Marcos A.T."/>
            <person name="Martin J."/>
            <person name="McCluskey K."/>
            <person name="Medina H.R."/>
            <person name="Miralles-Duran A."/>
            <person name="Miyazaki A."/>
            <person name="Munoz-Torres E."/>
            <person name="Oguiza J.A."/>
            <person name="Ohm R."/>
            <person name="Olmedo M."/>
            <person name="Orejas M."/>
            <person name="Ortiz-Castellanos L."/>
            <person name="Pisabarro A.G."/>
            <person name="Rodriguez-Romero J."/>
            <person name="Ruiz-Herrera J."/>
            <person name="Ruiz-Vazquez R."/>
            <person name="Sanz C."/>
            <person name="Schackwitz W."/>
            <person name="Schmutz J."/>
            <person name="Shahriari M."/>
            <person name="Shelest E."/>
            <person name="Silva-Franco F."/>
            <person name="Soanes D."/>
            <person name="Syed K."/>
            <person name="Tagua V.G."/>
            <person name="Talbot N.J."/>
            <person name="Thon M."/>
            <person name="De vries R.P."/>
            <person name="Wiebenga A."/>
            <person name="Yadav J.S."/>
            <person name="Braun E.L."/>
            <person name="Baker S."/>
            <person name="Garre V."/>
            <person name="Horwitz B."/>
            <person name="Torres-Martinez S."/>
            <person name="Idnurm A."/>
            <person name="Herrera-Estrella A."/>
            <person name="Gabaldon T."/>
            <person name="Grigoriev I.V."/>
        </authorList>
    </citation>
    <scope>NUCLEOTIDE SEQUENCE [LARGE SCALE GENOMIC DNA]</scope>
    <source>
        <strain evidence="12">NRRL 1555(-)</strain>
    </source>
</reference>
<evidence type="ECO:0000256" key="8">
    <source>
        <dbReference type="ARBA" id="ARBA00023242"/>
    </source>
</evidence>
<dbReference type="InterPro" id="IPR036187">
    <property type="entry name" value="DNA_mismatch_repair_MutS_sf"/>
</dbReference>
<dbReference type="GO" id="GO:0006298">
    <property type="term" value="P:mismatch repair"/>
    <property type="evidence" value="ECO:0007669"/>
    <property type="project" value="InterPro"/>
</dbReference>
<evidence type="ECO:0000256" key="5">
    <source>
        <dbReference type="ARBA" id="ARBA00022840"/>
    </source>
</evidence>
<dbReference type="SUPFAM" id="SSF52540">
    <property type="entry name" value="P-loop containing nucleoside triphosphate hydrolases"/>
    <property type="match status" value="1"/>
</dbReference>
<comment type="similarity">
    <text evidence="2 9">Belongs to the DNA mismatch repair MutS family.</text>
</comment>
<dbReference type="Pfam" id="PF05190">
    <property type="entry name" value="MutS_IV"/>
    <property type="match status" value="1"/>
</dbReference>
<dbReference type="VEuPathDB" id="FungiDB:PHYBLDRAFT_183435"/>
<name>A0A163D119_PHYB8</name>
<evidence type="ECO:0000256" key="6">
    <source>
        <dbReference type="ARBA" id="ARBA00023125"/>
    </source>
</evidence>
<dbReference type="OrthoDB" id="295033at2759"/>
<dbReference type="GO" id="GO:0005524">
    <property type="term" value="F:ATP binding"/>
    <property type="evidence" value="ECO:0007669"/>
    <property type="project" value="UniProtKB-KW"/>
</dbReference>
<evidence type="ECO:0000256" key="7">
    <source>
        <dbReference type="ARBA" id="ARBA00023204"/>
    </source>
</evidence>
<dbReference type="InterPro" id="IPR007695">
    <property type="entry name" value="DNA_mismatch_repair_MutS-lik_N"/>
</dbReference>
<feature type="domain" description="DNA mismatch repair proteins mutS family" evidence="10">
    <location>
        <begin position="742"/>
        <end position="758"/>
    </location>
</feature>
<dbReference type="InterPro" id="IPR045076">
    <property type="entry name" value="MutS"/>
</dbReference>
<dbReference type="InterPro" id="IPR007861">
    <property type="entry name" value="DNA_mismatch_repair_MutS_clamp"/>
</dbReference>
<dbReference type="Pfam" id="PF05188">
    <property type="entry name" value="MutS_II"/>
    <property type="match status" value="1"/>
</dbReference>
<evidence type="ECO:0000313" key="12">
    <source>
        <dbReference type="Proteomes" id="UP000077315"/>
    </source>
</evidence>
<dbReference type="InterPro" id="IPR011184">
    <property type="entry name" value="DNA_mismatch_repair_Msh2"/>
</dbReference>
<dbReference type="SMART" id="SM00534">
    <property type="entry name" value="MUTSac"/>
    <property type="match status" value="1"/>
</dbReference>
<dbReference type="GeneID" id="28999674"/>
<evidence type="ECO:0000256" key="1">
    <source>
        <dbReference type="ARBA" id="ARBA00004123"/>
    </source>
</evidence>
<dbReference type="PROSITE" id="PS00486">
    <property type="entry name" value="DNA_MISMATCH_REPAIR_2"/>
    <property type="match status" value="1"/>
</dbReference>
<dbReference type="Gene3D" id="3.40.1170.10">
    <property type="entry name" value="DNA repair protein MutS, domain I"/>
    <property type="match status" value="1"/>
</dbReference>
<dbReference type="Gene3D" id="1.10.1420.10">
    <property type="match status" value="2"/>
</dbReference>
<keyword evidence="3 9" id="KW-0547">Nucleotide-binding</keyword>
<dbReference type="GO" id="GO:0032301">
    <property type="term" value="C:MutSalpha complex"/>
    <property type="evidence" value="ECO:0007669"/>
    <property type="project" value="TreeGrafter"/>
</dbReference>
<proteinExistence type="inferred from homology"/>
<organism evidence="11 12">
    <name type="scientific">Phycomyces blakesleeanus (strain ATCC 8743b / DSM 1359 / FGSC 10004 / NBRC 33097 / NRRL 1555)</name>
    <dbReference type="NCBI Taxonomy" id="763407"/>
    <lineage>
        <taxon>Eukaryota</taxon>
        <taxon>Fungi</taxon>
        <taxon>Fungi incertae sedis</taxon>
        <taxon>Mucoromycota</taxon>
        <taxon>Mucoromycotina</taxon>
        <taxon>Mucoromycetes</taxon>
        <taxon>Mucorales</taxon>
        <taxon>Phycomycetaceae</taxon>
        <taxon>Phycomyces</taxon>
    </lineage>
</organism>
<dbReference type="FunCoup" id="A0A163D119">
    <property type="interactions" value="960"/>
</dbReference>
<dbReference type="SUPFAM" id="SSF48334">
    <property type="entry name" value="DNA repair protein MutS, domain III"/>
    <property type="match status" value="1"/>
</dbReference>
<dbReference type="RefSeq" id="XP_018285990.1">
    <property type="nucleotide sequence ID" value="XM_018438768.1"/>
</dbReference>
<dbReference type="AlphaFoldDB" id="A0A163D119"/>
<keyword evidence="5" id="KW-0067">ATP-binding</keyword>
<comment type="subcellular location">
    <subcellularLocation>
        <location evidence="1">Nucleus</location>
    </subcellularLocation>
</comment>
<dbReference type="SMART" id="SM00533">
    <property type="entry name" value="MUTSd"/>
    <property type="match status" value="1"/>
</dbReference>
<dbReference type="Gene3D" id="3.30.420.110">
    <property type="entry name" value="MutS, connector domain"/>
    <property type="match status" value="1"/>
</dbReference>
<keyword evidence="6 9" id="KW-0238">DNA-binding</keyword>
<keyword evidence="7 9" id="KW-0234">DNA repair</keyword>
<dbReference type="FunFam" id="3.30.420.110:FF:000002">
    <property type="entry name" value="DNA mismatch repair protein"/>
    <property type="match status" value="1"/>
</dbReference>
<accession>A0A163D119</accession>
<evidence type="ECO:0000256" key="3">
    <source>
        <dbReference type="ARBA" id="ARBA00022741"/>
    </source>
</evidence>
<dbReference type="GO" id="GO:0030983">
    <property type="term" value="F:mismatched DNA binding"/>
    <property type="evidence" value="ECO:0007669"/>
    <property type="project" value="InterPro"/>
</dbReference>
<dbReference type="InterPro" id="IPR007696">
    <property type="entry name" value="DNA_mismatch_repair_MutS_core"/>
</dbReference>
<evidence type="ECO:0000259" key="10">
    <source>
        <dbReference type="PROSITE" id="PS00486"/>
    </source>
</evidence>
<dbReference type="PIRSF" id="PIRSF005813">
    <property type="entry name" value="MSH2"/>
    <property type="match status" value="1"/>
</dbReference>
<evidence type="ECO:0000256" key="4">
    <source>
        <dbReference type="ARBA" id="ARBA00022763"/>
    </source>
</evidence>
<keyword evidence="8" id="KW-0539">Nucleus</keyword>
<evidence type="ECO:0000256" key="2">
    <source>
        <dbReference type="ARBA" id="ARBA00006271"/>
    </source>
</evidence>
<dbReference type="PANTHER" id="PTHR11361">
    <property type="entry name" value="DNA MISMATCH REPAIR PROTEIN MUTS FAMILY MEMBER"/>
    <property type="match status" value="1"/>
</dbReference>
<dbReference type="EMBL" id="KV440997">
    <property type="protein sequence ID" value="OAD67950.1"/>
    <property type="molecule type" value="Genomic_DNA"/>
</dbReference>
<dbReference type="InterPro" id="IPR000432">
    <property type="entry name" value="DNA_mismatch_repair_MutS_C"/>
</dbReference>
<dbReference type="PANTHER" id="PTHR11361:SF35">
    <property type="entry name" value="DNA MISMATCH REPAIR PROTEIN MSH2"/>
    <property type="match status" value="1"/>
</dbReference>
<dbReference type="InParanoid" id="A0A163D119"/>
<evidence type="ECO:0000256" key="9">
    <source>
        <dbReference type="RuleBase" id="RU003756"/>
    </source>
</evidence>
<dbReference type="InterPro" id="IPR036678">
    <property type="entry name" value="MutS_con_dom_sf"/>
</dbReference>